<comment type="caution">
    <text evidence="2">The sequence shown here is derived from an EMBL/GenBank/DDBJ whole genome shotgun (WGS) entry which is preliminary data.</text>
</comment>
<dbReference type="Proteomes" id="UP000315010">
    <property type="component" value="Unassembled WGS sequence"/>
</dbReference>
<evidence type="ECO:0000256" key="1">
    <source>
        <dbReference type="SAM" id="SignalP"/>
    </source>
</evidence>
<dbReference type="AlphaFoldDB" id="A0A5C5YV87"/>
<reference evidence="2 3" key="1">
    <citation type="submission" date="2019-02" db="EMBL/GenBank/DDBJ databases">
        <title>Deep-cultivation of Planctomycetes and their phenomic and genomic characterization uncovers novel biology.</title>
        <authorList>
            <person name="Wiegand S."/>
            <person name="Jogler M."/>
            <person name="Boedeker C."/>
            <person name="Pinto D."/>
            <person name="Vollmers J."/>
            <person name="Rivas-Marin E."/>
            <person name="Kohn T."/>
            <person name="Peeters S.H."/>
            <person name="Heuer A."/>
            <person name="Rast P."/>
            <person name="Oberbeckmann S."/>
            <person name="Bunk B."/>
            <person name="Jeske O."/>
            <person name="Meyerdierks A."/>
            <person name="Storesund J.E."/>
            <person name="Kallscheuer N."/>
            <person name="Luecker S."/>
            <person name="Lage O.M."/>
            <person name="Pohl T."/>
            <person name="Merkel B.J."/>
            <person name="Hornburger P."/>
            <person name="Mueller R.-W."/>
            <person name="Bruemmer F."/>
            <person name="Labrenz M."/>
            <person name="Spormann A.M."/>
            <person name="Op Den Camp H."/>
            <person name="Overmann J."/>
            <person name="Amann R."/>
            <person name="Jetten M.S.M."/>
            <person name="Mascher T."/>
            <person name="Medema M.H."/>
            <person name="Devos D.P."/>
            <person name="Kaster A.-K."/>
            <person name="Ovreas L."/>
            <person name="Rohde M."/>
            <person name="Galperin M.Y."/>
            <person name="Jogler C."/>
        </authorList>
    </citation>
    <scope>NUCLEOTIDE SEQUENCE [LARGE SCALE GENOMIC DNA]</scope>
    <source>
        <strain evidence="2 3">CA13</strain>
    </source>
</reference>
<feature type="signal peptide" evidence="1">
    <location>
        <begin position="1"/>
        <end position="21"/>
    </location>
</feature>
<dbReference type="RefSeq" id="WP_146394101.1">
    <property type="nucleotide sequence ID" value="NZ_SJPJ01000001.1"/>
</dbReference>
<keyword evidence="3" id="KW-1185">Reference proteome</keyword>
<feature type="chain" id="PRO_5023029487" evidence="1">
    <location>
        <begin position="22"/>
        <end position="131"/>
    </location>
</feature>
<name>A0A5C5YV87_9BACT</name>
<dbReference type="OrthoDB" id="287456at2"/>
<evidence type="ECO:0000313" key="2">
    <source>
        <dbReference type="EMBL" id="TWT78934.1"/>
    </source>
</evidence>
<organism evidence="2 3">
    <name type="scientific">Novipirellula herctigrandis</name>
    <dbReference type="NCBI Taxonomy" id="2527986"/>
    <lineage>
        <taxon>Bacteria</taxon>
        <taxon>Pseudomonadati</taxon>
        <taxon>Planctomycetota</taxon>
        <taxon>Planctomycetia</taxon>
        <taxon>Pirellulales</taxon>
        <taxon>Pirellulaceae</taxon>
        <taxon>Novipirellula</taxon>
    </lineage>
</organism>
<dbReference type="EMBL" id="SJPJ01000001">
    <property type="protein sequence ID" value="TWT78934.1"/>
    <property type="molecule type" value="Genomic_DNA"/>
</dbReference>
<keyword evidence="1" id="KW-0732">Signal</keyword>
<evidence type="ECO:0000313" key="3">
    <source>
        <dbReference type="Proteomes" id="UP000315010"/>
    </source>
</evidence>
<sequence precursor="true">MLNRILFAVAPMILVASSVVAEDNLLSKIANMDLNDSIASVTDSDNLGQADVDSLLNEGEEASGEEAIAACFRRIGYGYRHGGYRSYHSYYRPCYNTYSYGYSSSYYPRYRSYTPCYSYYTPVYTSYWGCW</sequence>
<protein>
    <submittedName>
        <fullName evidence="2">Uncharacterized protein</fullName>
    </submittedName>
</protein>
<accession>A0A5C5YV87</accession>
<proteinExistence type="predicted"/>
<gene>
    <name evidence="2" type="ORF">CA13_03310</name>
</gene>